<comment type="similarity">
    <text evidence="2">Belongs to the iron/ascorbate-dependent oxidoreductase family.</text>
</comment>
<evidence type="ECO:0000259" key="3">
    <source>
        <dbReference type="PROSITE" id="PS51471"/>
    </source>
</evidence>
<comment type="cofactor">
    <cofactor evidence="1">
        <name>Fe(2+)</name>
        <dbReference type="ChEBI" id="CHEBI:29033"/>
    </cofactor>
</comment>
<dbReference type="EMBL" id="MRZV01000401">
    <property type="protein sequence ID" value="PIK50865.1"/>
    <property type="molecule type" value="Genomic_DNA"/>
</dbReference>
<evidence type="ECO:0000256" key="1">
    <source>
        <dbReference type="ARBA" id="ARBA00001954"/>
    </source>
</evidence>
<keyword evidence="2" id="KW-0408">Iron</keyword>
<dbReference type="GO" id="GO:0016491">
    <property type="term" value="F:oxidoreductase activity"/>
    <property type="evidence" value="ECO:0007669"/>
    <property type="project" value="UniProtKB-KW"/>
</dbReference>
<dbReference type="GO" id="GO:0046872">
    <property type="term" value="F:metal ion binding"/>
    <property type="evidence" value="ECO:0007669"/>
    <property type="project" value="UniProtKB-KW"/>
</dbReference>
<dbReference type="InterPro" id="IPR037151">
    <property type="entry name" value="AlkB-like_sf"/>
</dbReference>
<reference evidence="4 5" key="1">
    <citation type="journal article" date="2017" name="PLoS Biol.">
        <title>The sea cucumber genome provides insights into morphological evolution and visceral regeneration.</title>
        <authorList>
            <person name="Zhang X."/>
            <person name="Sun L."/>
            <person name="Yuan J."/>
            <person name="Sun Y."/>
            <person name="Gao Y."/>
            <person name="Zhang L."/>
            <person name="Li S."/>
            <person name="Dai H."/>
            <person name="Hamel J.F."/>
            <person name="Liu C."/>
            <person name="Yu Y."/>
            <person name="Liu S."/>
            <person name="Lin W."/>
            <person name="Guo K."/>
            <person name="Jin S."/>
            <person name="Xu P."/>
            <person name="Storey K.B."/>
            <person name="Huan P."/>
            <person name="Zhang T."/>
            <person name="Zhou Y."/>
            <person name="Zhang J."/>
            <person name="Lin C."/>
            <person name="Li X."/>
            <person name="Xing L."/>
            <person name="Huo D."/>
            <person name="Sun M."/>
            <person name="Wang L."/>
            <person name="Mercier A."/>
            <person name="Li F."/>
            <person name="Yang H."/>
            <person name="Xiang J."/>
        </authorList>
    </citation>
    <scope>NUCLEOTIDE SEQUENCE [LARGE SCALE GENOMIC DNA]</scope>
    <source>
        <strain evidence="4">Shaxun</strain>
        <tissue evidence="4">Muscle</tissue>
    </source>
</reference>
<protein>
    <recommendedName>
        <fullName evidence="3">Fe2OG dioxygenase domain-containing protein</fullName>
    </recommendedName>
</protein>
<name>A0A2G8KSC9_STIJA</name>
<dbReference type="PANTHER" id="PTHR12463">
    <property type="entry name" value="OXYGENASE-RELATED"/>
    <property type="match status" value="1"/>
</dbReference>
<accession>A0A2G8KSC9</accession>
<dbReference type="Proteomes" id="UP000230750">
    <property type="component" value="Unassembled WGS sequence"/>
</dbReference>
<dbReference type="OrthoDB" id="442860at2759"/>
<evidence type="ECO:0000313" key="5">
    <source>
        <dbReference type="Proteomes" id="UP000230750"/>
    </source>
</evidence>
<comment type="caution">
    <text evidence="4">The sequence shown here is derived from an EMBL/GenBank/DDBJ whole genome shotgun (WGS) entry which is preliminary data.</text>
</comment>
<sequence>MADKRCGCTGIRCCLLCENRPKEIAAAKPSIQEEIWTYCAICRKAWSEFDPEQGMDHCSSHNGKYIEFNGITIIKDFVSLPEECCIITEIDKMPWKSSQSGRRKQDFGPKVNFKKQKLKTGTFSGLPPLSESIVPRMNAVEPLKSFHPVEQCHLEYVPERGSAIDPHFDDRWLWGERLVTLNLLSDSFLHFHYTQENDEAIRPKVRVPMPRRSLIVVSGDARYRWMHSIPRNAITSRRVAITYRELSEEFREGGKRYELGDMVLGIARTYQGQVVE</sequence>
<feature type="domain" description="Fe2OG dioxygenase" evidence="3">
    <location>
        <begin position="148"/>
        <end position="247"/>
    </location>
</feature>
<dbReference type="PANTHER" id="PTHR12463:SF0">
    <property type="entry name" value="ALPHA-KETOGLUTARATE-DEPENDENT DIOXYGENASE ALKB HOMOLOG 4"/>
    <property type="match status" value="1"/>
</dbReference>
<dbReference type="STRING" id="307972.A0A2G8KSC9"/>
<gene>
    <name evidence="4" type="ORF">BSL78_12246</name>
</gene>
<organism evidence="4 5">
    <name type="scientific">Stichopus japonicus</name>
    <name type="common">Sea cucumber</name>
    <dbReference type="NCBI Taxonomy" id="307972"/>
    <lineage>
        <taxon>Eukaryota</taxon>
        <taxon>Metazoa</taxon>
        <taxon>Echinodermata</taxon>
        <taxon>Eleutherozoa</taxon>
        <taxon>Echinozoa</taxon>
        <taxon>Holothuroidea</taxon>
        <taxon>Aspidochirotacea</taxon>
        <taxon>Aspidochirotida</taxon>
        <taxon>Stichopodidae</taxon>
        <taxon>Apostichopus</taxon>
    </lineage>
</organism>
<keyword evidence="2" id="KW-0560">Oxidoreductase</keyword>
<dbReference type="GO" id="GO:0070988">
    <property type="term" value="P:demethylation"/>
    <property type="evidence" value="ECO:0007669"/>
    <property type="project" value="InterPro"/>
</dbReference>
<dbReference type="FunFam" id="2.60.120.590:FF:000019">
    <property type="entry name" value="DNA N6-methyl adenine demethylase"/>
    <property type="match status" value="1"/>
</dbReference>
<evidence type="ECO:0000256" key="2">
    <source>
        <dbReference type="RuleBase" id="RU003682"/>
    </source>
</evidence>
<evidence type="ECO:0000313" key="4">
    <source>
        <dbReference type="EMBL" id="PIK50865.1"/>
    </source>
</evidence>
<dbReference type="GO" id="GO:0032451">
    <property type="term" value="F:demethylase activity"/>
    <property type="evidence" value="ECO:0007669"/>
    <property type="project" value="TreeGrafter"/>
</dbReference>
<keyword evidence="5" id="KW-1185">Reference proteome</keyword>
<dbReference type="Gene3D" id="2.60.120.590">
    <property type="entry name" value="Alpha-ketoglutarate-dependent dioxygenase AlkB-like"/>
    <property type="match status" value="1"/>
</dbReference>
<proteinExistence type="inferred from homology"/>
<dbReference type="InterPro" id="IPR032857">
    <property type="entry name" value="ALKBH4"/>
</dbReference>
<dbReference type="AlphaFoldDB" id="A0A2G8KSC9"/>
<dbReference type="InterPro" id="IPR005123">
    <property type="entry name" value="Oxoglu/Fe-dep_dioxygenase_dom"/>
</dbReference>
<dbReference type="SUPFAM" id="SSF51197">
    <property type="entry name" value="Clavaminate synthase-like"/>
    <property type="match status" value="1"/>
</dbReference>
<keyword evidence="2" id="KW-0479">Metal-binding</keyword>
<dbReference type="PROSITE" id="PS51471">
    <property type="entry name" value="FE2OG_OXY"/>
    <property type="match status" value="1"/>
</dbReference>